<evidence type="ECO:0000256" key="1">
    <source>
        <dbReference type="SAM" id="MobiDB-lite"/>
    </source>
</evidence>
<proteinExistence type="predicted"/>
<feature type="domain" description="ImpA N-terminal" evidence="2">
    <location>
        <begin position="13"/>
        <end position="113"/>
    </location>
</feature>
<name>A0A2P4EX05_9GAMM</name>
<evidence type="ECO:0000313" key="4">
    <source>
        <dbReference type="Proteomes" id="UP000243451"/>
    </source>
</evidence>
<dbReference type="OrthoDB" id="1522895at2"/>
<keyword evidence="4" id="KW-1185">Reference proteome</keyword>
<dbReference type="AlphaFoldDB" id="A0A2P4EX05"/>
<dbReference type="Pfam" id="PF16989">
    <property type="entry name" value="T6SS_VasJ"/>
    <property type="match status" value="1"/>
</dbReference>
<dbReference type="Proteomes" id="UP000243451">
    <property type="component" value="Unassembled WGS sequence"/>
</dbReference>
<dbReference type="InterPro" id="IPR010657">
    <property type="entry name" value="ImpA_N"/>
</dbReference>
<dbReference type="PANTHER" id="PTHR37024:SF5">
    <property type="entry name" value="IMPA N-TERMINAL DOMAIN-CONTAINING PROTEIN"/>
    <property type="match status" value="1"/>
</dbReference>
<evidence type="ECO:0000313" key="3">
    <source>
        <dbReference type="EMBL" id="POB04539.1"/>
    </source>
</evidence>
<evidence type="ECO:0000259" key="2">
    <source>
        <dbReference type="Pfam" id="PF06812"/>
    </source>
</evidence>
<sequence length="494" mass="55209">MSLTADTTSSAANAADLRDSDTYFQLEQVFSQLDSPQQQAAPDWQQLADSAEQLLTRSTDLRVACWRAFALLRLRRPEPLVLAMGQLAVFINSAWHNCLPTRERGKFAALQWLYSALSRELDASPQMADELATLQAAACQISTALQAYSAERSHDWKQLASRLQAGPSEPPTNPTPVVRAPSKPVSDPTFSGPVDTDRQAQQQLRRLQEAAAPLLDWWLTQPERRACAVALSRSLTWAGIYQVPQHDNKQHTNLRPPPAERLSHCESLWQQSAHSALLQDLETSLRKAPFWLDGHFLAARCCDALADSQAAASIRGQTRLLLQRLPMLEQLCFDDGTPFATQATRRWLTAAATPNPDSTAPKSTDTKDLLTLLHNDGFDVAAKTLAQRMQTQNGERQRAVGRLQLAKLLLADGQSDQARDLLEPQLSQLQHSMPLALWDQQLLSDTLDLLQQSLADQRDESSRQRRRTLQQQLRWLNLEHTLDQAARPAQHGET</sequence>
<gene>
    <name evidence="3" type="ORF">C1949_06080</name>
</gene>
<reference evidence="3 4" key="1">
    <citation type="submission" date="2018-01" db="EMBL/GenBank/DDBJ databases">
        <title>Draft genome of the type strain Pseudomonas oceani DSM 100277 isolated from the deep water in Okinawa trough, northwestern Pacific Ocean.</title>
        <authorList>
            <person name="Gomila M."/>
            <person name="Mulet M."/>
            <person name="Garcia-Valdes E."/>
            <person name="Lalucat J."/>
        </authorList>
    </citation>
    <scope>NUCLEOTIDE SEQUENCE [LARGE SCALE GENOMIC DNA]</scope>
    <source>
        <strain evidence="3 4">DSM 100277</strain>
    </source>
</reference>
<dbReference type="RefSeq" id="WP_104737585.1">
    <property type="nucleotide sequence ID" value="NZ_BMHR01000003.1"/>
</dbReference>
<feature type="region of interest" description="Disordered" evidence="1">
    <location>
        <begin position="163"/>
        <end position="202"/>
    </location>
</feature>
<dbReference type="InterPro" id="IPR017739">
    <property type="entry name" value="T6SS-assoc_VCA0119"/>
</dbReference>
<protein>
    <submittedName>
        <fullName evidence="3">Type VI secretion system protein TssA</fullName>
    </submittedName>
</protein>
<organism evidence="3 4">
    <name type="scientific">Halopseudomonas oceani</name>
    <dbReference type="NCBI Taxonomy" id="1708783"/>
    <lineage>
        <taxon>Bacteria</taxon>
        <taxon>Pseudomonadati</taxon>
        <taxon>Pseudomonadota</taxon>
        <taxon>Gammaproteobacteria</taxon>
        <taxon>Pseudomonadales</taxon>
        <taxon>Pseudomonadaceae</taxon>
        <taxon>Halopseudomonas</taxon>
    </lineage>
</organism>
<comment type="caution">
    <text evidence="3">The sequence shown here is derived from an EMBL/GenBank/DDBJ whole genome shotgun (WGS) entry which is preliminary data.</text>
</comment>
<dbReference type="PANTHER" id="PTHR37024">
    <property type="entry name" value="TYPE VI SECRETION SYSTEM DUF2094 AND IMPA-RELATED DOMAIN PROTEIN"/>
    <property type="match status" value="1"/>
</dbReference>
<dbReference type="NCBIfam" id="TIGR03362">
    <property type="entry name" value="VI_chp_7"/>
    <property type="match status" value="1"/>
</dbReference>
<dbReference type="Pfam" id="PF06812">
    <property type="entry name" value="ImpA_N"/>
    <property type="match status" value="1"/>
</dbReference>
<dbReference type="EMBL" id="PPSK01000004">
    <property type="protein sequence ID" value="POB04539.1"/>
    <property type="molecule type" value="Genomic_DNA"/>
</dbReference>
<accession>A0A2P4EX05</accession>